<dbReference type="NCBIfam" id="NF002317">
    <property type="entry name" value="PRK01250.1"/>
    <property type="match status" value="1"/>
</dbReference>
<comment type="catalytic activity">
    <reaction evidence="6 7">
        <text>diphosphate + H2O = 2 phosphate + H(+)</text>
        <dbReference type="Rhea" id="RHEA:24576"/>
        <dbReference type="ChEBI" id="CHEBI:15377"/>
        <dbReference type="ChEBI" id="CHEBI:15378"/>
        <dbReference type="ChEBI" id="CHEBI:33019"/>
        <dbReference type="ChEBI" id="CHEBI:43474"/>
        <dbReference type="EC" id="3.6.1.1"/>
    </reaction>
</comment>
<dbReference type="GO" id="GO:0000287">
    <property type="term" value="F:magnesium ion binding"/>
    <property type="evidence" value="ECO:0007669"/>
    <property type="project" value="UniProtKB-UniRule"/>
</dbReference>
<evidence type="ECO:0000256" key="7">
    <source>
        <dbReference type="HAMAP-Rule" id="MF_00209"/>
    </source>
</evidence>
<dbReference type="PANTHER" id="PTHR10286">
    <property type="entry name" value="INORGANIC PYROPHOSPHATASE"/>
    <property type="match status" value="1"/>
</dbReference>
<evidence type="ECO:0000313" key="8">
    <source>
        <dbReference type="EMBL" id="RKQ68667.1"/>
    </source>
</evidence>
<feature type="binding site" evidence="7">
    <location>
        <position position="142"/>
    </location>
    <ligand>
        <name>substrate</name>
    </ligand>
</feature>
<feature type="binding site" evidence="7">
    <location>
        <position position="66"/>
    </location>
    <ligand>
        <name>Mg(2+)</name>
        <dbReference type="ChEBI" id="CHEBI:18420"/>
        <label>1</label>
    </ligand>
</feature>
<accession>A0A420WCB4</accession>
<dbReference type="OrthoDB" id="5187599at2"/>
<comment type="subcellular location">
    <subcellularLocation>
        <location evidence="7">Cytoplasm</location>
    </subcellularLocation>
</comment>
<dbReference type="SUPFAM" id="SSF50324">
    <property type="entry name" value="Inorganic pyrophosphatase"/>
    <property type="match status" value="1"/>
</dbReference>
<feature type="binding site" evidence="7">
    <location>
        <position position="30"/>
    </location>
    <ligand>
        <name>substrate</name>
    </ligand>
</feature>
<feature type="binding site" evidence="7">
    <location>
        <position position="71"/>
    </location>
    <ligand>
        <name>Mg(2+)</name>
        <dbReference type="ChEBI" id="CHEBI:18420"/>
        <label>1</label>
    </ligand>
</feature>
<dbReference type="AlphaFoldDB" id="A0A420WCB4"/>
<dbReference type="RefSeq" id="WP_121221399.1">
    <property type="nucleotide sequence ID" value="NZ_RBIG01000003.1"/>
</dbReference>
<dbReference type="EC" id="3.6.1.1" evidence="7"/>
<comment type="subunit">
    <text evidence="7">Homohexamer.</text>
</comment>
<evidence type="ECO:0000256" key="2">
    <source>
        <dbReference type="ARBA" id="ARBA00022490"/>
    </source>
</evidence>
<evidence type="ECO:0000256" key="6">
    <source>
        <dbReference type="ARBA" id="ARBA00047820"/>
    </source>
</evidence>
<evidence type="ECO:0000256" key="4">
    <source>
        <dbReference type="ARBA" id="ARBA00022801"/>
    </source>
</evidence>
<reference evidence="8 9" key="1">
    <citation type="submission" date="2018-10" db="EMBL/GenBank/DDBJ databases">
        <title>Comparative analysis of microorganisms from saline springs in Andes Mountain Range, Colombia.</title>
        <authorList>
            <person name="Rubin E."/>
        </authorList>
    </citation>
    <scope>NUCLEOTIDE SEQUENCE [LARGE SCALE GENOMIC DNA]</scope>
    <source>
        <strain evidence="8 9">USBA 36</strain>
    </source>
</reference>
<evidence type="ECO:0000256" key="5">
    <source>
        <dbReference type="ARBA" id="ARBA00022842"/>
    </source>
</evidence>
<keyword evidence="5 7" id="KW-0460">Magnesium</keyword>
<feature type="binding site" evidence="7">
    <location>
        <position position="56"/>
    </location>
    <ligand>
        <name>substrate</name>
    </ligand>
</feature>
<feature type="binding site" evidence="7">
    <location>
        <position position="44"/>
    </location>
    <ligand>
        <name>substrate</name>
    </ligand>
</feature>
<evidence type="ECO:0000313" key="9">
    <source>
        <dbReference type="Proteomes" id="UP000277424"/>
    </source>
</evidence>
<feature type="binding site" evidence="7">
    <location>
        <position position="103"/>
    </location>
    <ligand>
        <name>Mg(2+)</name>
        <dbReference type="ChEBI" id="CHEBI:18420"/>
        <label>1</label>
    </ligand>
</feature>
<dbReference type="CDD" id="cd00412">
    <property type="entry name" value="pyrophosphatase"/>
    <property type="match status" value="1"/>
</dbReference>
<evidence type="ECO:0000256" key="1">
    <source>
        <dbReference type="ARBA" id="ARBA00001946"/>
    </source>
</evidence>
<dbReference type="InterPro" id="IPR008162">
    <property type="entry name" value="Pyrophosphatase"/>
</dbReference>
<keyword evidence="3 7" id="KW-0479">Metal-binding</keyword>
<comment type="similarity">
    <text evidence="7">Belongs to the PPase family.</text>
</comment>
<sequence length="177" mass="19840">MDISKIAIGKNPPYDVNVIVEIPLGGAPVKYEVDKESGAMFVDRFLHTAMYYPANYGFVPHTLSEDGDPVDVLVLGNVPVVPGSVMRSRPVGVMMMEDEKGPDEKILAVPVDDLHPYYNNIASYKDVREVLLHQIEHFFTHYKDLEPNKWVRVNGWGEAEQARDMITAAIERAKAAK</sequence>
<dbReference type="Pfam" id="PF00719">
    <property type="entry name" value="Pyrophosphatase"/>
    <property type="match status" value="1"/>
</dbReference>
<dbReference type="PROSITE" id="PS00387">
    <property type="entry name" value="PPASE"/>
    <property type="match status" value="1"/>
</dbReference>
<dbReference type="GO" id="GO:0004427">
    <property type="term" value="F:inorganic diphosphate phosphatase activity"/>
    <property type="evidence" value="ECO:0007669"/>
    <property type="project" value="UniProtKB-UniRule"/>
</dbReference>
<dbReference type="InterPro" id="IPR036649">
    <property type="entry name" value="Pyrophosphatase_sf"/>
</dbReference>
<keyword evidence="2 7" id="KW-0963">Cytoplasm</keyword>
<dbReference type="GO" id="GO:0006796">
    <property type="term" value="P:phosphate-containing compound metabolic process"/>
    <property type="evidence" value="ECO:0007669"/>
    <property type="project" value="InterPro"/>
</dbReference>
<dbReference type="Gene3D" id="3.90.80.10">
    <property type="entry name" value="Inorganic pyrophosphatase"/>
    <property type="match status" value="1"/>
</dbReference>
<comment type="function">
    <text evidence="7">Catalyzes the hydrolysis of inorganic pyrophosphate (PPi) forming two phosphate ions.</text>
</comment>
<feature type="binding site" evidence="7">
    <location>
        <position position="71"/>
    </location>
    <ligand>
        <name>Mg(2+)</name>
        <dbReference type="ChEBI" id="CHEBI:18420"/>
        <label>2</label>
    </ligand>
</feature>
<keyword evidence="4 7" id="KW-0378">Hydrolase</keyword>
<protein>
    <recommendedName>
        <fullName evidence="7">Inorganic pyrophosphatase</fullName>
        <ecNumber evidence="7">3.6.1.1</ecNumber>
    </recommendedName>
    <alternativeName>
        <fullName evidence="7">Pyrophosphate phospho-hydrolase</fullName>
        <shortName evidence="7">PPase</shortName>
    </alternativeName>
</protein>
<organism evidence="8 9">
    <name type="scientific">Oceanibaculum indicum</name>
    <dbReference type="NCBI Taxonomy" id="526216"/>
    <lineage>
        <taxon>Bacteria</taxon>
        <taxon>Pseudomonadati</taxon>
        <taxon>Pseudomonadota</taxon>
        <taxon>Alphaproteobacteria</taxon>
        <taxon>Rhodospirillales</taxon>
        <taxon>Oceanibaculaceae</taxon>
        <taxon>Oceanibaculum</taxon>
    </lineage>
</organism>
<proteinExistence type="inferred from homology"/>
<dbReference type="HAMAP" id="MF_00209">
    <property type="entry name" value="Inorganic_PPase"/>
    <property type="match status" value="1"/>
</dbReference>
<dbReference type="Proteomes" id="UP000277424">
    <property type="component" value="Unassembled WGS sequence"/>
</dbReference>
<gene>
    <name evidence="7" type="primary">ppa</name>
    <name evidence="8" type="ORF">BCL74_3149</name>
</gene>
<evidence type="ECO:0000256" key="3">
    <source>
        <dbReference type="ARBA" id="ARBA00022723"/>
    </source>
</evidence>
<name>A0A420WCB4_9PROT</name>
<dbReference type="EMBL" id="RBIG01000003">
    <property type="protein sequence ID" value="RKQ68667.1"/>
    <property type="molecule type" value="Genomic_DNA"/>
</dbReference>
<dbReference type="GO" id="GO:0005737">
    <property type="term" value="C:cytoplasm"/>
    <property type="evidence" value="ECO:0007669"/>
    <property type="project" value="UniProtKB-SubCell"/>
</dbReference>
<comment type="caution">
    <text evidence="8">The sequence shown here is derived from an EMBL/GenBank/DDBJ whole genome shotgun (WGS) entry which is preliminary data.</text>
</comment>
<comment type="cofactor">
    <cofactor evidence="1 7">
        <name>Mg(2+)</name>
        <dbReference type="ChEBI" id="CHEBI:18420"/>
    </cofactor>
</comment>
<dbReference type="FunFam" id="3.90.80.10:FF:000003">
    <property type="entry name" value="Inorganic pyrophosphatase"/>
    <property type="match status" value="1"/>
</dbReference>